<dbReference type="EMBL" id="JAPKIY010000040">
    <property type="protein sequence ID" value="MDS0899824.1"/>
    <property type="molecule type" value="Genomic_DNA"/>
</dbReference>
<dbReference type="PANTHER" id="PTHR46797:SF1">
    <property type="entry name" value="METHYLPHOSPHONATE SYNTHASE"/>
    <property type="match status" value="1"/>
</dbReference>
<dbReference type="SMART" id="SM00530">
    <property type="entry name" value="HTH_XRE"/>
    <property type="match status" value="1"/>
</dbReference>
<keyword evidence="1" id="KW-0238">DNA-binding</keyword>
<dbReference type="AlphaFoldDB" id="A0A0A5SH88"/>
<dbReference type="InterPro" id="IPR001387">
    <property type="entry name" value="Cro/C1-type_HTH"/>
</dbReference>
<dbReference type="PATRIC" id="fig|582.24.peg.4403"/>
<dbReference type="Proteomes" id="UP000650477">
    <property type="component" value="Unassembled WGS sequence"/>
</dbReference>
<sequence>MLKTSAHIGQKVKLLRQARNLSLNDLSKLSGISKAALSKLESGDSNPRIDTLEAIAVALRFPLGDLFTASNEGYPRYEKNKVFKGEYAEDFKFRVGMGNISEIWHLKMIRGAIINSPAHSTGTHEHILIHQGTLMMRFNEDQTVLLEPGDFYAFSCDIPHSYICMEGELSGTLIMSYSHIGQTSP</sequence>
<accession>A0A0A5SH88</accession>
<evidence type="ECO:0000313" key="5">
    <source>
        <dbReference type="EMBL" id="MDS0899824.1"/>
    </source>
</evidence>
<dbReference type="CDD" id="cd00093">
    <property type="entry name" value="HTH_XRE"/>
    <property type="match status" value="1"/>
</dbReference>
<dbReference type="Pfam" id="PF01381">
    <property type="entry name" value="HTH_3"/>
    <property type="match status" value="1"/>
</dbReference>
<dbReference type="GO" id="GO:0003677">
    <property type="term" value="F:DNA binding"/>
    <property type="evidence" value="ECO:0007669"/>
    <property type="project" value="UniProtKB-KW"/>
</dbReference>
<comment type="caution">
    <text evidence="3">The sequence shown here is derived from an EMBL/GenBank/DDBJ whole genome shotgun (WGS) entry which is preliminary data.</text>
</comment>
<dbReference type="SUPFAM" id="SSF51182">
    <property type="entry name" value="RmlC-like cupins"/>
    <property type="match status" value="1"/>
</dbReference>
<dbReference type="InterPro" id="IPR011051">
    <property type="entry name" value="RmlC_Cupin_sf"/>
</dbReference>
<dbReference type="GeneID" id="93362001"/>
<evidence type="ECO:0000259" key="2">
    <source>
        <dbReference type="PROSITE" id="PS50943"/>
    </source>
</evidence>
<feature type="domain" description="HTH cro/C1-type" evidence="2">
    <location>
        <begin position="12"/>
        <end position="66"/>
    </location>
</feature>
<dbReference type="OrthoDB" id="9792093at2"/>
<gene>
    <name evidence="4" type="ORF">CYG68_18055</name>
    <name evidence="5" type="ORF">OSC06_17880</name>
    <name evidence="3" type="ORF">UA45_13910</name>
</gene>
<dbReference type="InterPro" id="IPR050807">
    <property type="entry name" value="TransReg_Diox_bact_type"/>
</dbReference>
<dbReference type="InterPro" id="IPR010982">
    <property type="entry name" value="Lambda_DNA-bd_dom_sf"/>
</dbReference>
<evidence type="ECO:0000313" key="4">
    <source>
        <dbReference type="EMBL" id="MBE8614277.1"/>
    </source>
</evidence>
<reference evidence="4" key="2">
    <citation type="submission" date="2017-12" db="EMBL/GenBank/DDBJ databases">
        <title>Genome sequencing and analysis.</title>
        <authorList>
            <person name="Huang Y.-T."/>
        </authorList>
    </citation>
    <scope>NUCLEOTIDE SEQUENCE</scope>
    <source>
        <strain evidence="4">VGH116</strain>
    </source>
</reference>
<dbReference type="CDD" id="cd02209">
    <property type="entry name" value="cupin_XRE_C"/>
    <property type="match status" value="1"/>
</dbReference>
<dbReference type="GO" id="GO:0003700">
    <property type="term" value="F:DNA-binding transcription factor activity"/>
    <property type="evidence" value="ECO:0007669"/>
    <property type="project" value="TreeGrafter"/>
</dbReference>
<dbReference type="STRING" id="582.AL531_17130"/>
<dbReference type="Proteomes" id="UP001182247">
    <property type="component" value="Unassembled WGS sequence"/>
</dbReference>
<reference evidence="5" key="3">
    <citation type="submission" date="2023-02" db="EMBL/GenBank/DDBJ databases">
        <title>Detection, antimicrobial susceptibility and genomic characterization of NDM-producing species of Morganellaceae, Yersiniaceae, and Enterobacteriaceae other than Klebsiella.</title>
        <authorList>
            <person name="Camargo C.H."/>
            <person name="Sacchi C.T."/>
            <person name="Campos K.R."/>
        </authorList>
    </citation>
    <scope>NUCLEOTIDE SEQUENCE</scope>
    <source>
        <strain evidence="5">1189_21</strain>
    </source>
</reference>
<dbReference type="PANTHER" id="PTHR46797">
    <property type="entry name" value="HTH-TYPE TRANSCRIPTIONAL REGULATOR"/>
    <property type="match status" value="1"/>
</dbReference>
<dbReference type="PROSITE" id="PS50943">
    <property type="entry name" value="HTH_CROC1"/>
    <property type="match status" value="1"/>
</dbReference>
<evidence type="ECO:0000313" key="6">
    <source>
        <dbReference type="Proteomes" id="UP000032582"/>
    </source>
</evidence>
<organism evidence="3 6">
    <name type="scientific">Morganella morganii</name>
    <name type="common">Proteus morganii</name>
    <dbReference type="NCBI Taxonomy" id="582"/>
    <lineage>
        <taxon>Bacteria</taxon>
        <taxon>Pseudomonadati</taxon>
        <taxon>Pseudomonadota</taxon>
        <taxon>Gammaproteobacteria</taxon>
        <taxon>Enterobacterales</taxon>
        <taxon>Morganellaceae</taxon>
        <taxon>Morganella</taxon>
    </lineage>
</organism>
<dbReference type="RefSeq" id="WP_004238248.1">
    <property type="nucleotide sequence ID" value="NZ_ABGYJJ040000001.1"/>
</dbReference>
<evidence type="ECO:0000256" key="1">
    <source>
        <dbReference type="ARBA" id="ARBA00023125"/>
    </source>
</evidence>
<dbReference type="EMBL" id="PKLF01000021">
    <property type="protein sequence ID" value="MBE8614277.1"/>
    <property type="molecule type" value="Genomic_DNA"/>
</dbReference>
<dbReference type="EMBL" id="JZSH01000172">
    <property type="protein sequence ID" value="KJF77251.1"/>
    <property type="molecule type" value="Genomic_DNA"/>
</dbReference>
<reference evidence="3 6" key="1">
    <citation type="submission" date="2015-02" db="EMBL/GenBank/DDBJ databases">
        <title>Whole genome shotgun sequencing of cultured foodborne pathogen.</title>
        <authorList>
            <person name="Timme R."/>
            <person name="Allard M.W."/>
            <person name="Strain E."/>
            <person name="Evans P.S."/>
            <person name="Brown E."/>
        </authorList>
    </citation>
    <scope>NUCLEOTIDE SEQUENCE [LARGE SCALE GENOMIC DNA]</scope>
    <source>
        <strain evidence="3 6">GCSL-TSO-24</strain>
    </source>
</reference>
<dbReference type="SUPFAM" id="SSF47413">
    <property type="entry name" value="lambda repressor-like DNA-binding domains"/>
    <property type="match status" value="1"/>
</dbReference>
<name>A0A0A5SH88_MORMO</name>
<dbReference type="GO" id="GO:0005829">
    <property type="term" value="C:cytosol"/>
    <property type="evidence" value="ECO:0007669"/>
    <property type="project" value="TreeGrafter"/>
</dbReference>
<dbReference type="Proteomes" id="UP000032582">
    <property type="component" value="Unassembled WGS sequence"/>
</dbReference>
<evidence type="ECO:0000313" key="3">
    <source>
        <dbReference type="EMBL" id="KJF77251.1"/>
    </source>
</evidence>
<protein>
    <submittedName>
        <fullName evidence="3 4">Transcriptional regulator</fullName>
    </submittedName>
</protein>
<dbReference type="InterPro" id="IPR014710">
    <property type="entry name" value="RmlC-like_jellyroll"/>
</dbReference>
<proteinExistence type="predicted"/>
<dbReference type="Gene3D" id="2.60.120.10">
    <property type="entry name" value="Jelly Rolls"/>
    <property type="match status" value="1"/>
</dbReference>
<dbReference type="Gene3D" id="1.10.260.40">
    <property type="entry name" value="lambda repressor-like DNA-binding domains"/>
    <property type="match status" value="1"/>
</dbReference>